<protein>
    <recommendedName>
        <fullName evidence="6">Ribosomal protein L11 methyltransferase</fullName>
        <shortName evidence="6">L11 Mtase</shortName>
        <ecNumber evidence="6">2.1.1.-</ecNumber>
    </recommendedName>
</protein>
<dbReference type="EMBL" id="VRZA01000013">
    <property type="protein sequence ID" value="TXS89020.1"/>
    <property type="molecule type" value="Genomic_DNA"/>
</dbReference>
<dbReference type="Pfam" id="PF06325">
    <property type="entry name" value="PrmA"/>
    <property type="match status" value="1"/>
</dbReference>
<name>A0A5C8ZMQ4_9GAMM</name>
<feature type="binding site" evidence="6">
    <location>
        <position position="186"/>
    </location>
    <ligand>
        <name>S-adenosyl-L-methionine</name>
        <dbReference type="ChEBI" id="CHEBI:59789"/>
    </ligand>
</feature>
<feature type="binding site" evidence="6">
    <location>
        <position position="143"/>
    </location>
    <ligand>
        <name>S-adenosyl-L-methionine</name>
        <dbReference type="ChEBI" id="CHEBI:59789"/>
    </ligand>
</feature>
<dbReference type="InterPro" id="IPR050078">
    <property type="entry name" value="Ribosomal_L11_MeTrfase_PrmA"/>
</dbReference>
<dbReference type="GO" id="GO:0032259">
    <property type="term" value="P:methylation"/>
    <property type="evidence" value="ECO:0007669"/>
    <property type="project" value="UniProtKB-KW"/>
</dbReference>
<dbReference type="EC" id="2.1.1.-" evidence="6"/>
<evidence type="ECO:0000256" key="6">
    <source>
        <dbReference type="HAMAP-Rule" id="MF_00735"/>
    </source>
</evidence>
<dbReference type="AlphaFoldDB" id="A0A5C8ZMQ4"/>
<evidence type="ECO:0000313" key="8">
    <source>
        <dbReference type="Proteomes" id="UP000321039"/>
    </source>
</evidence>
<dbReference type="InterPro" id="IPR029063">
    <property type="entry name" value="SAM-dependent_MTases_sf"/>
</dbReference>
<reference evidence="7 8" key="1">
    <citation type="submission" date="2019-08" db="EMBL/GenBank/DDBJ databases">
        <title>Parahaliea maris sp. nov., isolated from the surface seawater.</title>
        <authorList>
            <person name="Liu Y."/>
        </authorList>
    </citation>
    <scope>NUCLEOTIDE SEQUENCE [LARGE SCALE GENOMIC DNA]</scope>
    <source>
        <strain evidence="7 8">HSLHS9</strain>
    </source>
</reference>
<dbReference type="HAMAP" id="MF_00735">
    <property type="entry name" value="Methyltr_PrmA"/>
    <property type="match status" value="1"/>
</dbReference>
<comment type="similarity">
    <text evidence="1 6">Belongs to the methyltransferase superfamily. PrmA family.</text>
</comment>
<organism evidence="7 8">
    <name type="scientific">Parahaliea maris</name>
    <dbReference type="NCBI Taxonomy" id="2716870"/>
    <lineage>
        <taxon>Bacteria</taxon>
        <taxon>Pseudomonadati</taxon>
        <taxon>Pseudomonadota</taxon>
        <taxon>Gammaproteobacteria</taxon>
        <taxon>Cellvibrionales</taxon>
        <taxon>Halieaceae</taxon>
        <taxon>Parahaliea</taxon>
    </lineage>
</organism>
<dbReference type="GO" id="GO:0005840">
    <property type="term" value="C:ribosome"/>
    <property type="evidence" value="ECO:0007669"/>
    <property type="project" value="UniProtKB-KW"/>
</dbReference>
<dbReference type="InterPro" id="IPR004498">
    <property type="entry name" value="Ribosomal_PrmA_MeTrfase"/>
</dbReference>
<keyword evidence="4 6" id="KW-0808">Transferase</keyword>
<dbReference type="PANTHER" id="PTHR43648:SF1">
    <property type="entry name" value="ELECTRON TRANSFER FLAVOPROTEIN BETA SUBUNIT LYSINE METHYLTRANSFERASE"/>
    <property type="match status" value="1"/>
</dbReference>
<dbReference type="CDD" id="cd02440">
    <property type="entry name" value="AdoMet_MTases"/>
    <property type="match status" value="1"/>
</dbReference>
<dbReference type="GO" id="GO:0016279">
    <property type="term" value="F:protein-lysine N-methyltransferase activity"/>
    <property type="evidence" value="ECO:0007669"/>
    <property type="project" value="TreeGrafter"/>
</dbReference>
<accession>A0A5C8ZMQ4</accession>
<proteinExistence type="inferred from homology"/>
<dbReference type="NCBIfam" id="TIGR00406">
    <property type="entry name" value="prmA"/>
    <property type="match status" value="1"/>
</dbReference>
<dbReference type="PIRSF" id="PIRSF000401">
    <property type="entry name" value="RPL11_MTase"/>
    <property type="match status" value="1"/>
</dbReference>
<evidence type="ECO:0000313" key="7">
    <source>
        <dbReference type="EMBL" id="TXS89020.1"/>
    </source>
</evidence>
<feature type="binding site" evidence="6">
    <location>
        <position position="164"/>
    </location>
    <ligand>
        <name>S-adenosyl-L-methionine</name>
        <dbReference type="ChEBI" id="CHEBI:59789"/>
    </ligand>
</feature>
<dbReference type="GO" id="GO:0005829">
    <property type="term" value="C:cytosol"/>
    <property type="evidence" value="ECO:0007669"/>
    <property type="project" value="TreeGrafter"/>
</dbReference>
<evidence type="ECO:0000256" key="2">
    <source>
        <dbReference type="ARBA" id="ARBA00022490"/>
    </source>
</evidence>
<comment type="catalytic activity">
    <reaction evidence="6">
        <text>L-lysyl-[protein] + 3 S-adenosyl-L-methionine = N(6),N(6),N(6)-trimethyl-L-lysyl-[protein] + 3 S-adenosyl-L-homocysteine + 3 H(+)</text>
        <dbReference type="Rhea" id="RHEA:54192"/>
        <dbReference type="Rhea" id="RHEA-COMP:9752"/>
        <dbReference type="Rhea" id="RHEA-COMP:13826"/>
        <dbReference type="ChEBI" id="CHEBI:15378"/>
        <dbReference type="ChEBI" id="CHEBI:29969"/>
        <dbReference type="ChEBI" id="CHEBI:57856"/>
        <dbReference type="ChEBI" id="CHEBI:59789"/>
        <dbReference type="ChEBI" id="CHEBI:61961"/>
    </reaction>
</comment>
<evidence type="ECO:0000256" key="1">
    <source>
        <dbReference type="ARBA" id="ARBA00009741"/>
    </source>
</evidence>
<keyword evidence="8" id="KW-1185">Reference proteome</keyword>
<comment type="function">
    <text evidence="6">Methylates ribosomal protein L11.</text>
</comment>
<gene>
    <name evidence="6 7" type="primary">prmA</name>
    <name evidence="7" type="ORF">FV139_20750</name>
</gene>
<keyword evidence="3 6" id="KW-0489">Methyltransferase</keyword>
<evidence type="ECO:0000256" key="3">
    <source>
        <dbReference type="ARBA" id="ARBA00022603"/>
    </source>
</evidence>
<comment type="caution">
    <text evidence="7">The sequence shown here is derived from an EMBL/GenBank/DDBJ whole genome shotgun (WGS) entry which is preliminary data.</text>
</comment>
<dbReference type="Gene3D" id="3.40.50.150">
    <property type="entry name" value="Vaccinia Virus protein VP39"/>
    <property type="match status" value="1"/>
</dbReference>
<keyword evidence="5 6" id="KW-0949">S-adenosyl-L-methionine</keyword>
<evidence type="ECO:0000256" key="4">
    <source>
        <dbReference type="ARBA" id="ARBA00022679"/>
    </source>
</evidence>
<feature type="binding site" evidence="6">
    <location>
        <position position="232"/>
    </location>
    <ligand>
        <name>S-adenosyl-L-methionine</name>
        <dbReference type="ChEBI" id="CHEBI:59789"/>
    </ligand>
</feature>
<sequence>MSWLQLRLDTHPAQVEALEELMLDSGSVAVTMEDNADQPVLEPAVGETPLWQQTRLTGLYPADTDMKAVLAGFPQELLAGCSARVEILEDKDWEREWMEHYHPMRFGERLWVCPSWQEPPEPDAVNLLLDPGLAFGTGTHPTTALCLTALDGDDLENKAIVDYGCGSGILAVAALKLGAARALGVDNDPQALVATRDNAGRNAIADDALVTALPGAAPVTAWQGEADLVVANILAGPLIELSDTLLALARPGATLMLSGLLRTQADVTCAHYAPRIDLHIAGEQDGWVCLRGTLKEADNAR</sequence>
<dbReference type="RefSeq" id="WP_148070422.1">
    <property type="nucleotide sequence ID" value="NZ_VRZA01000013.1"/>
</dbReference>
<dbReference type="PANTHER" id="PTHR43648">
    <property type="entry name" value="ELECTRON TRANSFER FLAVOPROTEIN BETA SUBUNIT LYSINE METHYLTRANSFERASE"/>
    <property type="match status" value="1"/>
</dbReference>
<dbReference type="Proteomes" id="UP000321039">
    <property type="component" value="Unassembled WGS sequence"/>
</dbReference>
<keyword evidence="7" id="KW-0687">Ribonucleoprotein</keyword>
<keyword evidence="7" id="KW-0689">Ribosomal protein</keyword>
<comment type="subcellular location">
    <subcellularLocation>
        <location evidence="6">Cytoplasm</location>
    </subcellularLocation>
</comment>
<evidence type="ECO:0000256" key="5">
    <source>
        <dbReference type="ARBA" id="ARBA00022691"/>
    </source>
</evidence>
<keyword evidence="2 6" id="KW-0963">Cytoplasm</keyword>
<dbReference type="SUPFAM" id="SSF53335">
    <property type="entry name" value="S-adenosyl-L-methionine-dependent methyltransferases"/>
    <property type="match status" value="1"/>
</dbReference>